<gene>
    <name evidence="2" type="ORF">GO986_21350</name>
</gene>
<sequence length="163" mass="17785">MTVALRPLHRGDEEAAVHWAADPEFCRAAGWTPGLAARVVRRHWQSLIAARDPTFRRFGLTLDGRLVGYADLADLTAQSGELGIAVGERALWGQGIAAQGCRALLAWAWAQELQGVTAQVHEPNARSHALLARLGFQAVGWGPPEPYQGEVVPVRHYRLVRPG</sequence>
<dbReference type="PROSITE" id="PS51186">
    <property type="entry name" value="GNAT"/>
    <property type="match status" value="1"/>
</dbReference>
<accession>A0A7C9M9C7</accession>
<dbReference type="GO" id="GO:0016747">
    <property type="term" value="F:acyltransferase activity, transferring groups other than amino-acyl groups"/>
    <property type="evidence" value="ECO:0007669"/>
    <property type="project" value="InterPro"/>
</dbReference>
<dbReference type="SUPFAM" id="SSF55729">
    <property type="entry name" value="Acyl-CoA N-acyltransferases (Nat)"/>
    <property type="match status" value="1"/>
</dbReference>
<dbReference type="RefSeq" id="WP_157461542.1">
    <property type="nucleotide sequence ID" value="NZ_WQLB01000051.1"/>
</dbReference>
<dbReference type="EMBL" id="WQLB01000051">
    <property type="protein sequence ID" value="MVN89285.1"/>
    <property type="molecule type" value="Genomic_DNA"/>
</dbReference>
<evidence type="ECO:0000259" key="1">
    <source>
        <dbReference type="PROSITE" id="PS51186"/>
    </source>
</evidence>
<dbReference type="PANTHER" id="PTHR43415">
    <property type="entry name" value="SPERMIDINE N(1)-ACETYLTRANSFERASE"/>
    <property type="match status" value="1"/>
</dbReference>
<dbReference type="InterPro" id="IPR000182">
    <property type="entry name" value="GNAT_dom"/>
</dbReference>
<protein>
    <submittedName>
        <fullName evidence="2">GNAT family N-acetyltransferase</fullName>
    </submittedName>
</protein>
<organism evidence="2 3">
    <name type="scientific">Deinococcus arboris</name>
    <dbReference type="NCBI Taxonomy" id="2682977"/>
    <lineage>
        <taxon>Bacteria</taxon>
        <taxon>Thermotogati</taxon>
        <taxon>Deinococcota</taxon>
        <taxon>Deinococci</taxon>
        <taxon>Deinococcales</taxon>
        <taxon>Deinococcaceae</taxon>
        <taxon>Deinococcus</taxon>
    </lineage>
</organism>
<feature type="domain" description="N-acetyltransferase" evidence="1">
    <location>
        <begin position="3"/>
        <end position="163"/>
    </location>
</feature>
<proteinExistence type="predicted"/>
<reference evidence="2 3" key="1">
    <citation type="submission" date="2019-12" db="EMBL/GenBank/DDBJ databases">
        <title>Deinococcus sp. HMF7620 Genome sequencing and assembly.</title>
        <authorList>
            <person name="Kang H."/>
            <person name="Kim H."/>
            <person name="Joh K."/>
        </authorList>
    </citation>
    <scope>NUCLEOTIDE SEQUENCE [LARGE SCALE GENOMIC DNA]</scope>
    <source>
        <strain evidence="2 3">HMF7620</strain>
    </source>
</reference>
<keyword evidence="3" id="KW-1185">Reference proteome</keyword>
<dbReference type="Proteomes" id="UP000483286">
    <property type="component" value="Unassembled WGS sequence"/>
</dbReference>
<dbReference type="PANTHER" id="PTHR43415:SF3">
    <property type="entry name" value="GNAT-FAMILY ACETYLTRANSFERASE"/>
    <property type="match status" value="1"/>
</dbReference>
<evidence type="ECO:0000313" key="2">
    <source>
        <dbReference type="EMBL" id="MVN89285.1"/>
    </source>
</evidence>
<dbReference type="AlphaFoldDB" id="A0A7C9M9C7"/>
<dbReference type="InterPro" id="IPR016181">
    <property type="entry name" value="Acyl_CoA_acyltransferase"/>
</dbReference>
<name>A0A7C9M9C7_9DEIO</name>
<comment type="caution">
    <text evidence="2">The sequence shown here is derived from an EMBL/GenBank/DDBJ whole genome shotgun (WGS) entry which is preliminary data.</text>
</comment>
<keyword evidence="2" id="KW-0808">Transferase</keyword>
<dbReference type="Gene3D" id="3.40.630.30">
    <property type="match status" value="1"/>
</dbReference>
<dbReference type="Pfam" id="PF13302">
    <property type="entry name" value="Acetyltransf_3"/>
    <property type="match status" value="1"/>
</dbReference>
<evidence type="ECO:0000313" key="3">
    <source>
        <dbReference type="Proteomes" id="UP000483286"/>
    </source>
</evidence>